<gene>
    <name evidence="1" type="ORF">SCNRRL3882_1126</name>
</gene>
<sequence>MKFLLEVRMDDAALAEDPAGELGRILRYWGGNLRHYALGPGDGSVIYDSEYREVGRWSVTDQAE</sequence>
<dbReference type="Proteomes" id="UP000235464">
    <property type="component" value="Chromosome I"/>
</dbReference>
<dbReference type="OrthoDB" id="4558101at2"/>
<name>A0A2N9B2V7_STRCX</name>
<evidence type="ECO:0000313" key="1">
    <source>
        <dbReference type="EMBL" id="SOR77656.1"/>
    </source>
</evidence>
<keyword evidence="2" id="KW-1185">Reference proteome</keyword>
<dbReference type="RefSeq" id="WP_010042863.1">
    <property type="nucleotide sequence ID" value="NZ_LT962942.1"/>
</dbReference>
<dbReference type="AlphaFoldDB" id="A0A2N9B2V7"/>
<organism evidence="1 2">
    <name type="scientific">Streptomyces chartreusis NRRL 3882</name>
    <dbReference type="NCBI Taxonomy" id="1079985"/>
    <lineage>
        <taxon>Bacteria</taxon>
        <taxon>Bacillati</taxon>
        <taxon>Actinomycetota</taxon>
        <taxon>Actinomycetes</taxon>
        <taxon>Kitasatosporales</taxon>
        <taxon>Streptomycetaceae</taxon>
        <taxon>Streptomyces</taxon>
    </lineage>
</organism>
<protein>
    <submittedName>
        <fullName evidence="1">Uncharacterized protein</fullName>
    </submittedName>
</protein>
<dbReference type="EMBL" id="LT963352">
    <property type="protein sequence ID" value="SOR77656.1"/>
    <property type="molecule type" value="Genomic_DNA"/>
</dbReference>
<proteinExistence type="predicted"/>
<reference evidence="2" key="1">
    <citation type="submission" date="2017-11" db="EMBL/GenBank/DDBJ databases">
        <authorList>
            <person name="Wibberg D."/>
        </authorList>
    </citation>
    <scope>NUCLEOTIDE SEQUENCE [LARGE SCALE GENOMIC DNA]</scope>
</reference>
<accession>A0A2N9B2V7</accession>
<evidence type="ECO:0000313" key="2">
    <source>
        <dbReference type="Proteomes" id="UP000235464"/>
    </source>
</evidence>